<dbReference type="Proteomes" id="UP000242849">
    <property type="component" value="Unassembled WGS sequence"/>
</dbReference>
<sequence>MKTIAAIGVTFLALVANAYGQNYTNASIANIFVSNDEKRGMPTSDARIEQVNSMLGRVTEQCHNNLSAGQEAENIGNMVIFVRQKLDAANIPITHYELLDVLYSTLADGRSNWDCAAVLSVYLTTRTADKAMTHIAAYKTVQGLRDTGMIGLKSS</sequence>
<gene>
    <name evidence="2" type="ORF">SAMN05421553_2022</name>
</gene>
<accession>A0A1H4XVY3</accession>
<reference evidence="3" key="1">
    <citation type="submission" date="2016-10" db="EMBL/GenBank/DDBJ databases">
        <authorList>
            <person name="Varghese N."/>
            <person name="Submissions S."/>
        </authorList>
    </citation>
    <scope>NUCLEOTIDE SEQUENCE [LARGE SCALE GENOMIC DNA]</scope>
    <source>
        <strain evidence="3">DSM 12111</strain>
    </source>
</reference>
<protein>
    <submittedName>
        <fullName evidence="2">Uncharacterized protein</fullName>
    </submittedName>
</protein>
<feature type="signal peptide" evidence="1">
    <location>
        <begin position="1"/>
        <end position="18"/>
    </location>
</feature>
<dbReference type="AlphaFoldDB" id="A0A1H4XVY3"/>
<dbReference type="STRING" id="53406.SAMN05421553_2022"/>
<evidence type="ECO:0000313" key="3">
    <source>
        <dbReference type="Proteomes" id="UP000242849"/>
    </source>
</evidence>
<organism evidence="2 3">
    <name type="scientific">Pseudomonas anguilliseptica</name>
    <dbReference type="NCBI Taxonomy" id="53406"/>
    <lineage>
        <taxon>Bacteria</taxon>
        <taxon>Pseudomonadati</taxon>
        <taxon>Pseudomonadota</taxon>
        <taxon>Gammaproteobacteria</taxon>
        <taxon>Pseudomonadales</taxon>
        <taxon>Pseudomonadaceae</taxon>
        <taxon>Pseudomonas</taxon>
    </lineage>
</organism>
<keyword evidence="1" id="KW-0732">Signal</keyword>
<evidence type="ECO:0000256" key="1">
    <source>
        <dbReference type="SAM" id="SignalP"/>
    </source>
</evidence>
<feature type="chain" id="PRO_5017200950" evidence="1">
    <location>
        <begin position="19"/>
        <end position="155"/>
    </location>
</feature>
<proteinExistence type="predicted"/>
<dbReference type="OrthoDB" id="9915244at2"/>
<dbReference type="RefSeq" id="WP_090379880.1">
    <property type="nucleotide sequence ID" value="NZ_CP156749.1"/>
</dbReference>
<name>A0A1H4XVY3_PSEAG</name>
<evidence type="ECO:0000313" key="2">
    <source>
        <dbReference type="EMBL" id="SED09665.1"/>
    </source>
</evidence>
<keyword evidence="3" id="KW-1185">Reference proteome</keyword>
<dbReference type="EMBL" id="FNSC01000001">
    <property type="protein sequence ID" value="SED09665.1"/>
    <property type="molecule type" value="Genomic_DNA"/>
</dbReference>